<proteinExistence type="predicted"/>
<reference evidence="3" key="1">
    <citation type="submission" date="2020-04" db="EMBL/GenBank/DDBJ databases">
        <title>Hybrid Assembly of Korean Phytophthora infestans isolates.</title>
        <authorList>
            <person name="Prokchorchik M."/>
            <person name="Lee Y."/>
            <person name="Seo J."/>
            <person name="Cho J.-H."/>
            <person name="Park Y.-E."/>
            <person name="Jang D.-C."/>
            <person name="Im J.-S."/>
            <person name="Choi J.-G."/>
            <person name="Park H.-J."/>
            <person name="Lee G.-B."/>
            <person name="Lee Y.-G."/>
            <person name="Hong S.-Y."/>
            <person name="Cho K."/>
            <person name="Sohn K.H."/>
        </authorList>
    </citation>
    <scope>NUCLEOTIDE SEQUENCE</scope>
    <source>
        <strain evidence="3">KR_1_A1</strain>
        <strain evidence="4">KR_2_A2</strain>
    </source>
</reference>
<evidence type="ECO:0000313" key="5">
    <source>
        <dbReference type="Proteomes" id="UP000602510"/>
    </source>
</evidence>
<feature type="region of interest" description="Disordered" evidence="1">
    <location>
        <begin position="1"/>
        <end position="21"/>
    </location>
</feature>
<organism evidence="3 5">
    <name type="scientific">Phytophthora infestans</name>
    <name type="common">Potato late blight agent</name>
    <name type="synonym">Botrytis infestans</name>
    <dbReference type="NCBI Taxonomy" id="4787"/>
    <lineage>
        <taxon>Eukaryota</taxon>
        <taxon>Sar</taxon>
        <taxon>Stramenopiles</taxon>
        <taxon>Oomycota</taxon>
        <taxon>Peronosporomycetes</taxon>
        <taxon>Peronosporales</taxon>
        <taxon>Peronosporaceae</taxon>
        <taxon>Phytophthora</taxon>
    </lineage>
</organism>
<evidence type="ECO:0000256" key="2">
    <source>
        <dbReference type="SAM" id="Phobius"/>
    </source>
</evidence>
<evidence type="ECO:0000313" key="3">
    <source>
        <dbReference type="EMBL" id="KAF4041798.1"/>
    </source>
</evidence>
<dbReference type="EMBL" id="JAACNO010001787">
    <property type="protein sequence ID" value="KAF4137564.1"/>
    <property type="molecule type" value="Genomic_DNA"/>
</dbReference>
<protein>
    <submittedName>
        <fullName evidence="3">Uncharacterized protein</fullName>
    </submittedName>
</protein>
<keyword evidence="2" id="KW-0812">Transmembrane</keyword>
<sequence length="181" mass="20734">MSATQALKNAAFGRSPAWPDSDTRPDLQTLRGRFLRRLHLSLLYGLWVVGIAFFIVMWVFSLFCVAQWVWSTLIGANEAPIPLAVQVFLSLVALYESFHFVTRPSHHPWPFMRRLIRYSLLHYPYFRLNATVFDERERATQSSQDGATNDYSDFSTEIQCTRSGRSTLITPFLICSSCVSS</sequence>
<evidence type="ECO:0000313" key="4">
    <source>
        <dbReference type="EMBL" id="KAF4137564.1"/>
    </source>
</evidence>
<dbReference type="EMBL" id="WSZM01000111">
    <property type="protein sequence ID" value="KAF4041798.1"/>
    <property type="molecule type" value="Genomic_DNA"/>
</dbReference>
<keyword evidence="5" id="KW-1185">Reference proteome</keyword>
<evidence type="ECO:0000256" key="1">
    <source>
        <dbReference type="SAM" id="MobiDB-lite"/>
    </source>
</evidence>
<feature type="transmembrane region" description="Helical" evidence="2">
    <location>
        <begin position="42"/>
        <end position="69"/>
    </location>
</feature>
<dbReference type="Proteomes" id="UP000704712">
    <property type="component" value="Unassembled WGS sequence"/>
</dbReference>
<keyword evidence="2" id="KW-1133">Transmembrane helix</keyword>
<dbReference type="Proteomes" id="UP000602510">
    <property type="component" value="Unassembled WGS sequence"/>
</dbReference>
<accession>A0A833T1D1</accession>
<dbReference type="AlphaFoldDB" id="A0A833T1D1"/>
<keyword evidence="2" id="KW-0472">Membrane</keyword>
<name>A0A833T1D1_PHYIN</name>
<comment type="caution">
    <text evidence="3">The sequence shown here is derived from an EMBL/GenBank/DDBJ whole genome shotgun (WGS) entry which is preliminary data.</text>
</comment>
<feature type="transmembrane region" description="Helical" evidence="2">
    <location>
        <begin position="81"/>
        <end position="102"/>
    </location>
</feature>
<gene>
    <name evidence="3" type="ORF">GN244_ATG05834</name>
    <name evidence="4" type="ORF">GN958_ATG13246</name>
</gene>